<dbReference type="InterPro" id="IPR014352">
    <property type="entry name" value="FERM/acyl-CoA-bd_prot_sf"/>
</dbReference>
<dbReference type="InterPro" id="IPR029071">
    <property type="entry name" value="Ubiquitin-like_domsf"/>
</dbReference>
<evidence type="ECO:0000256" key="7">
    <source>
        <dbReference type="SAM" id="MobiDB-lite"/>
    </source>
</evidence>
<feature type="domain" description="Myosin motor" evidence="10">
    <location>
        <begin position="10"/>
        <end position="1004"/>
    </location>
</feature>
<feature type="compositionally biased region" description="Basic and acidic residues" evidence="7">
    <location>
        <begin position="1186"/>
        <end position="1197"/>
    </location>
</feature>
<dbReference type="InterPro" id="IPR036961">
    <property type="entry name" value="Kinesin_motor_dom_sf"/>
</dbReference>
<dbReference type="Gene3D" id="1.20.80.10">
    <property type="match status" value="1"/>
</dbReference>
<dbReference type="Pfam" id="PF00373">
    <property type="entry name" value="FERM_M"/>
    <property type="match status" value="1"/>
</dbReference>
<evidence type="ECO:0000313" key="12">
    <source>
        <dbReference type="Proteomes" id="UP000837857"/>
    </source>
</evidence>
<accession>A0ABN8I063</accession>
<sequence length="2473" mass="272124">MEERDAEEGPGVPDMTMMPEITEAAINDNLKRRYIHDLVYTYTGSILVAVNPYKELGCYTMEHMQNYRGKAFGSMPPHVFALAESAYSSLQNGEKNQSVVISGESGAGKTETTKLILQYLCAAGGQATWAEQQILEANTVLEAFGNAKTVRNDNSSRFGKFVEVRLDHRGGIRGAVLRDFLLERARITGPAPRETNYHVFYQLVEGAKYNAELRTSLRLRDDVQYKYLRMDDVEAHKGRGGEQGKLEALQLALTVLQVPPHMCEGLFKVLAAVLWLGNIQFQDVDGERSALCPEDAEAVDAAASLLGLAPPTARRVLLERQINVRGNVTDIPLRLPEARENRHAIARALYARTFAPLHKASRCIILRTNTRLSKVAPAPCVARENRHAMARALYARTFAPLHKASRCIILRTNTRLSKVAPAPCVARENRHAMARALYARTFAPLHKASRCIILRTNTRLSKVAPAPCVARENRHAMARALYARTFAPLHKASRCIILRTNTRLSKVAPAPCVARENRHAMARALYARTFAPLHKASRCIILRTNTRLSKVAPAPCVARENRHAMARALYARTFAPLHKASRCIILRTNTRLSKVAPAPCVARENRHAMARALYARTFAPLHKASRCIILRTNTRLSKVAPAPCVARENRHAMARALYARTFAWLVRHVNSCSAPGREAARALGVLDIFGFENFATNSLEQLCINYANEKLHMFFNNYVFALEQEIYRQEGIIYNQIQFTDNAACLELLEKPPRSLLKLLSEQCHMPKGCDGAYLTNIQGEFGDHQSFVKGSRRRWEEEFGVQHYAGTVTYSVHGFVDKNRDTQQDAFIDHLSRSANPFVRELADYSQDLAPPGHDLTLSSPGATSTTQRGTSKGRPTVVDTFRAQLQSLVDMLQATDVWYVRCIKPNENKEAGKYSEQLVLEQLRYLGMNEIVRIRRDGYPVHLPAPLFQARYRCLLPHPRPRRPDISAITSLVNAPESDWQIGHTKIFMRSSVHSPLEAKRTALLQASALLIQKWYKGSVQRRQYAQLHGAAVVLQSAWRGWKERACFLRLRRAALTLQRHLRGAFAREVAAALREMRRVNDEMKLREERNSLAEKVNMERAELETMADQLRGLSCPGGGRAESVNLDNLFDFLADVPAQRGAPDGQPAHQPTIAEIGDSMERLADDLHQELEHVLAAEMNELSKSHTEAQRKPDGAPSDDIPPPPPSSLPLHSILQPATPAPSMTSSMTNGMTSSLTNGMTSSLTNGSLQSNGDAMTSSLILPPPPPMEPPIDESPVFPSPPTTCSLPEPAGPPPPPPAVKDTTPPELTNGIIPNGKLSVVNGKEPIYESVIPRPPVSDPPTTTPPPPPLLPPENNGFAGKETDAENFEEPLPPAPSAVTSPDNTSSASAAIPMDTCISPPPTMNGDSNSTERNARRKERVERRLHQMEAASPPNSAPPTTPPADATDLAEFAKLYFNDHPRSPEGTIIATLTRKSKSMELLTKEEMITYHKGNNIPTSHIQLHDPDSVTAAVNIFRDLCRYMRGELTTEKETQVIQSVIGKGLEREELRDEIIIQCVRQLTECPVEEWAERVWLVLCLCAVAWQPSRGLARYYCAWLRTRARAAPSAPRAAHCAQWCLDNCRGAAPRLLPPSTVEIAAMRRLGTIVCRFFFLDGRTKAIDVHPADTAAAAAARLADKLGLAPHARAGWAVYQQRANKEDHVRAAHYLYDVIAAWEMQQGPGGGSADNRFVFKRRLFRGGRELPHDPVEVALLYAQAVHSVVKLDEFPVSEKVALQLAGLQAQVSLGEPPPSPAPPHTRAYYSHPEQFLPQRIARARPAHQWQATILAQAHRQYGAGRAELTAKALYLSCVMQYPLYGVTLFPVTYKGYWAHGPNVLLGVGAEGVVLVRPADKVVLAEYPYSNIAALLMDPVDNGLTISLTHHGQHDGLRCIVLESPQKQEAAWLMAAYSPTLANGLAEEPPRRAAPAGERARLAAALRSARRALVDSGLLRRPTDLSAGGFLRNTLRRLSKHRLERVRLDTATESQGESYKGFPSGYWCWARSLPHSLTKLNEAEEVAAMQIFKDIMSHAGLNASEGSTGNLANNNSTGSHEGDGDDRVALAQALLQRCLQKDTLLCELYMQLIKQTTEHPEPSSRVSARHWALLCAAVGAALPPAKPLRRLLLAHLRYRGTALHAGEEGKFARRAEQVALSIAQVGRRGSAPSREELLCAAARRPMHVRVLLLDGKQHGLVFGPAATADHLVAMLRDKIGLTDAATGYALYEVCANSTPAGAGERALAGSERVGDVLARWEKAGATAASCRLVFKKRLFLGERPLHTSCVAEMELLYYQVLHAIRHDRLPIETDEAPPRGSAEPQCMCAARLRNDATTNVFAPPAQVMVAALHAQVVGGECGGEGGGEEWAAAARGVLPARLAPPALPAPAVRLHHLALRGTAPHAAMQRALTLAASWPLARATVFDVMVPRPPPLLA</sequence>
<evidence type="ECO:0000256" key="2">
    <source>
        <dbReference type="ARBA" id="ARBA00022840"/>
    </source>
</evidence>
<feature type="domain" description="FERM" evidence="8">
    <location>
        <begin position="2221"/>
        <end position="2473"/>
    </location>
</feature>
<evidence type="ECO:0000313" key="11">
    <source>
        <dbReference type="EMBL" id="CAH2045124.1"/>
    </source>
</evidence>
<dbReference type="InterPro" id="IPR019748">
    <property type="entry name" value="FERM_central"/>
</dbReference>
<dbReference type="PROSITE" id="PS51456">
    <property type="entry name" value="MYOSIN_MOTOR"/>
    <property type="match status" value="1"/>
</dbReference>
<dbReference type="CDD" id="cd14473">
    <property type="entry name" value="FERM_B-lobe"/>
    <property type="match status" value="1"/>
</dbReference>
<keyword evidence="12" id="KW-1185">Reference proteome</keyword>
<feature type="compositionally biased region" description="Polar residues" evidence="7">
    <location>
        <begin position="1239"/>
        <end position="1261"/>
    </location>
</feature>
<dbReference type="Pfam" id="PF00784">
    <property type="entry name" value="MyTH4"/>
    <property type="match status" value="2"/>
</dbReference>
<dbReference type="Pfam" id="PF00612">
    <property type="entry name" value="IQ"/>
    <property type="match status" value="2"/>
</dbReference>
<dbReference type="SMART" id="SM00242">
    <property type="entry name" value="MYSc"/>
    <property type="match status" value="1"/>
</dbReference>
<feature type="domain" description="MyTH4" evidence="9">
    <location>
        <begin position="1494"/>
        <end position="1644"/>
    </location>
</feature>
<dbReference type="PROSITE" id="PS50096">
    <property type="entry name" value="IQ"/>
    <property type="match status" value="2"/>
</dbReference>
<dbReference type="InterPro" id="IPR019749">
    <property type="entry name" value="Band_41_domain"/>
</dbReference>
<dbReference type="Gene3D" id="3.40.850.10">
    <property type="entry name" value="Kinesin motor domain"/>
    <property type="match status" value="2"/>
</dbReference>
<evidence type="ECO:0000259" key="8">
    <source>
        <dbReference type="PROSITE" id="PS50057"/>
    </source>
</evidence>
<dbReference type="PANTHER" id="PTHR46049">
    <property type="entry name" value="AGAP003327-PA"/>
    <property type="match status" value="1"/>
</dbReference>
<dbReference type="SMART" id="SM00139">
    <property type="entry name" value="MyTH4"/>
    <property type="match status" value="1"/>
</dbReference>
<dbReference type="SMART" id="SM00295">
    <property type="entry name" value="B41"/>
    <property type="match status" value="2"/>
</dbReference>
<dbReference type="Gene3D" id="1.20.120.720">
    <property type="entry name" value="Myosin VI head, motor domain, U50 subdomain"/>
    <property type="match status" value="2"/>
</dbReference>
<organism evidence="11 12">
    <name type="scientific">Iphiclides podalirius</name>
    <name type="common">scarce swallowtail</name>
    <dbReference type="NCBI Taxonomy" id="110791"/>
    <lineage>
        <taxon>Eukaryota</taxon>
        <taxon>Metazoa</taxon>
        <taxon>Ecdysozoa</taxon>
        <taxon>Arthropoda</taxon>
        <taxon>Hexapoda</taxon>
        <taxon>Insecta</taxon>
        <taxon>Pterygota</taxon>
        <taxon>Neoptera</taxon>
        <taxon>Endopterygota</taxon>
        <taxon>Lepidoptera</taxon>
        <taxon>Glossata</taxon>
        <taxon>Ditrysia</taxon>
        <taxon>Papilionoidea</taxon>
        <taxon>Papilionidae</taxon>
        <taxon>Papilioninae</taxon>
        <taxon>Iphiclides</taxon>
    </lineage>
</organism>
<feature type="domain" description="MyTH4" evidence="9">
    <location>
        <begin position="2043"/>
        <end position="2216"/>
    </location>
</feature>
<dbReference type="InterPro" id="IPR000299">
    <property type="entry name" value="FERM_domain"/>
</dbReference>
<evidence type="ECO:0000256" key="4">
    <source>
        <dbReference type="ARBA" id="ARBA00023175"/>
    </source>
</evidence>
<name>A0ABN8I063_9NEOP</name>
<feature type="region of interest" description="Actin-binding" evidence="5">
    <location>
        <begin position="887"/>
        <end position="909"/>
    </location>
</feature>
<dbReference type="SMART" id="SM00015">
    <property type="entry name" value="IQ"/>
    <property type="match status" value="3"/>
</dbReference>
<dbReference type="PROSITE" id="PS51016">
    <property type="entry name" value="MYTH4"/>
    <property type="match status" value="2"/>
</dbReference>
<dbReference type="PANTHER" id="PTHR46049:SF5">
    <property type="entry name" value="PLECKSTRIN HOMOLOGY DOMAIN-CONTAINING FAMILY H MEMBER 3"/>
    <property type="match status" value="1"/>
</dbReference>
<feature type="region of interest" description="Disordered" evidence="7">
    <location>
        <begin position="1186"/>
        <end position="1425"/>
    </location>
</feature>
<keyword evidence="2 5" id="KW-0067">ATP-binding</keyword>
<dbReference type="InterPro" id="IPR001609">
    <property type="entry name" value="Myosin_head_motor_dom-like"/>
</dbReference>
<dbReference type="InterPro" id="IPR000857">
    <property type="entry name" value="MyTH4_dom"/>
</dbReference>
<feature type="compositionally biased region" description="Pro residues" evidence="7">
    <location>
        <begin position="1336"/>
        <end position="1355"/>
    </location>
</feature>
<evidence type="ECO:0000256" key="5">
    <source>
        <dbReference type="PROSITE-ProRule" id="PRU00782"/>
    </source>
</evidence>
<feature type="compositionally biased region" description="Pro residues" evidence="7">
    <location>
        <begin position="1293"/>
        <end position="1302"/>
    </location>
</feature>
<dbReference type="Gene3D" id="1.20.5.190">
    <property type="match status" value="1"/>
</dbReference>
<keyword evidence="6" id="KW-0175">Coiled coil</keyword>
<evidence type="ECO:0000256" key="1">
    <source>
        <dbReference type="ARBA" id="ARBA00022741"/>
    </source>
</evidence>
<feature type="coiled-coil region" evidence="6">
    <location>
        <begin position="1072"/>
        <end position="1116"/>
    </location>
</feature>
<feature type="binding site" evidence="5">
    <location>
        <begin position="103"/>
        <end position="110"/>
    </location>
    <ligand>
        <name>ATP</name>
        <dbReference type="ChEBI" id="CHEBI:30616"/>
    </ligand>
</feature>
<dbReference type="EMBL" id="OW152828">
    <property type="protein sequence ID" value="CAH2045124.1"/>
    <property type="molecule type" value="Genomic_DNA"/>
</dbReference>
<protein>
    <recommendedName>
        <fullName evidence="13">Myosin-I heavy chain</fullName>
    </recommendedName>
</protein>
<dbReference type="CDD" id="cd23767">
    <property type="entry name" value="IQCD"/>
    <property type="match status" value="1"/>
</dbReference>
<dbReference type="SUPFAM" id="SSF47031">
    <property type="entry name" value="Second domain of FERM"/>
    <property type="match status" value="1"/>
</dbReference>
<feature type="compositionally biased region" description="Polar residues" evidence="7">
    <location>
        <begin position="1381"/>
        <end position="1392"/>
    </location>
</feature>
<evidence type="ECO:0000256" key="6">
    <source>
        <dbReference type="SAM" id="Coils"/>
    </source>
</evidence>
<dbReference type="InterPro" id="IPR000048">
    <property type="entry name" value="IQ_motif_EF-hand-BS"/>
</dbReference>
<gene>
    <name evidence="11" type="ORF">IPOD504_LOCUS4947</name>
</gene>
<dbReference type="PRINTS" id="PR00193">
    <property type="entry name" value="MYOSINHEAVY"/>
</dbReference>
<feature type="domain" description="FERM" evidence="8">
    <location>
        <begin position="1649"/>
        <end position="1960"/>
    </location>
</feature>
<dbReference type="Pfam" id="PF21989">
    <property type="entry name" value="RA_2"/>
    <property type="match status" value="2"/>
</dbReference>
<evidence type="ECO:0008006" key="13">
    <source>
        <dbReference type="Google" id="ProtNLM"/>
    </source>
</evidence>
<keyword evidence="3 5" id="KW-0518">Myosin</keyword>
<keyword evidence="1 5" id="KW-0547">Nucleotide-binding</keyword>
<comment type="similarity">
    <text evidence="5">Belongs to the TRAFAC class myosin-kinesin ATPase superfamily. Myosin family.</text>
</comment>
<reference evidence="11" key="1">
    <citation type="submission" date="2022-03" db="EMBL/GenBank/DDBJ databases">
        <authorList>
            <person name="Martin H S."/>
        </authorList>
    </citation>
    <scope>NUCLEOTIDE SEQUENCE</scope>
</reference>
<dbReference type="InterPro" id="IPR027417">
    <property type="entry name" value="P-loop_NTPase"/>
</dbReference>
<feature type="compositionally biased region" description="Polar residues" evidence="7">
    <location>
        <begin position="858"/>
        <end position="872"/>
    </location>
</feature>
<keyword evidence="4 5" id="KW-0505">Motor protein</keyword>
<feature type="region of interest" description="Disordered" evidence="7">
    <location>
        <begin position="1430"/>
        <end position="1449"/>
    </location>
</feature>
<dbReference type="SUPFAM" id="SSF54236">
    <property type="entry name" value="Ubiquitin-like"/>
    <property type="match status" value="2"/>
</dbReference>
<dbReference type="Gene3D" id="2.30.29.30">
    <property type="entry name" value="Pleckstrin-homology domain (PH domain)/Phosphotyrosine-binding domain (PTB)"/>
    <property type="match status" value="1"/>
</dbReference>
<evidence type="ECO:0000259" key="10">
    <source>
        <dbReference type="PROSITE" id="PS51456"/>
    </source>
</evidence>
<dbReference type="Gene3D" id="3.10.20.90">
    <property type="entry name" value="Phosphatidylinositol 3-kinase Catalytic Subunit, Chain A, domain 1"/>
    <property type="match status" value="2"/>
</dbReference>
<dbReference type="Gene3D" id="1.20.58.530">
    <property type="match status" value="1"/>
</dbReference>
<feature type="non-terminal residue" evidence="11">
    <location>
        <position position="1"/>
    </location>
</feature>
<dbReference type="InterPro" id="IPR035963">
    <property type="entry name" value="FERM_2"/>
</dbReference>
<dbReference type="SUPFAM" id="SSF52540">
    <property type="entry name" value="P-loop containing nucleoside triphosphate hydrolases"/>
    <property type="match status" value="2"/>
</dbReference>
<dbReference type="InterPro" id="IPR038185">
    <property type="entry name" value="MyTH4_dom_sf"/>
</dbReference>
<dbReference type="InterPro" id="IPR051724">
    <property type="entry name" value="Actin_motor_Myosin"/>
</dbReference>
<dbReference type="CDD" id="cd17208">
    <property type="entry name" value="FERM_F1_DdMyo7_like"/>
    <property type="match status" value="1"/>
</dbReference>
<feature type="region of interest" description="Disordered" evidence="7">
    <location>
        <begin position="851"/>
        <end position="877"/>
    </location>
</feature>
<keyword evidence="5" id="KW-0009">Actin-binding</keyword>
<dbReference type="InterPro" id="IPR011993">
    <property type="entry name" value="PH-like_dom_sf"/>
</dbReference>
<evidence type="ECO:0000259" key="9">
    <source>
        <dbReference type="PROSITE" id="PS51016"/>
    </source>
</evidence>
<dbReference type="Gene3D" id="1.25.40.530">
    <property type="entry name" value="MyTH4 domain"/>
    <property type="match status" value="2"/>
</dbReference>
<dbReference type="Gene3D" id="6.20.240.20">
    <property type="match status" value="1"/>
</dbReference>
<proteinExistence type="inferred from homology"/>
<dbReference type="Proteomes" id="UP000837857">
    <property type="component" value="Chromosome 16"/>
</dbReference>
<feature type="compositionally biased region" description="Low complexity" evidence="7">
    <location>
        <begin position="1212"/>
        <end position="1238"/>
    </location>
</feature>
<dbReference type="PROSITE" id="PS50057">
    <property type="entry name" value="FERM_3"/>
    <property type="match status" value="2"/>
</dbReference>
<evidence type="ECO:0000256" key="3">
    <source>
        <dbReference type="ARBA" id="ARBA00023123"/>
    </source>
</evidence>
<dbReference type="Pfam" id="PF00063">
    <property type="entry name" value="Myosin_head"/>
    <property type="match status" value="2"/>
</dbReference>